<evidence type="ECO:0000313" key="1">
    <source>
        <dbReference type="EMBL" id="CAA0834510.1"/>
    </source>
</evidence>
<protein>
    <submittedName>
        <fullName evidence="1">Uncharacterized protein</fullName>
    </submittedName>
</protein>
<dbReference type="AlphaFoldDB" id="A0A9N7NHE9"/>
<gene>
    <name evidence="1" type="ORF">SHERM_02327</name>
</gene>
<reference evidence="1" key="1">
    <citation type="submission" date="2019-12" db="EMBL/GenBank/DDBJ databases">
        <authorList>
            <person name="Scholes J."/>
        </authorList>
    </citation>
    <scope>NUCLEOTIDE SEQUENCE</scope>
</reference>
<name>A0A9N7NHE9_STRHE</name>
<proteinExistence type="predicted"/>
<organism evidence="1 2">
    <name type="scientific">Striga hermonthica</name>
    <name type="common">Purple witchweed</name>
    <name type="synonym">Buchnera hermonthica</name>
    <dbReference type="NCBI Taxonomy" id="68872"/>
    <lineage>
        <taxon>Eukaryota</taxon>
        <taxon>Viridiplantae</taxon>
        <taxon>Streptophyta</taxon>
        <taxon>Embryophyta</taxon>
        <taxon>Tracheophyta</taxon>
        <taxon>Spermatophyta</taxon>
        <taxon>Magnoliopsida</taxon>
        <taxon>eudicotyledons</taxon>
        <taxon>Gunneridae</taxon>
        <taxon>Pentapetalae</taxon>
        <taxon>asterids</taxon>
        <taxon>lamiids</taxon>
        <taxon>Lamiales</taxon>
        <taxon>Orobanchaceae</taxon>
        <taxon>Buchnereae</taxon>
        <taxon>Striga</taxon>
    </lineage>
</organism>
<evidence type="ECO:0000313" key="2">
    <source>
        <dbReference type="Proteomes" id="UP001153555"/>
    </source>
</evidence>
<dbReference type="EMBL" id="CACSLK010028053">
    <property type="protein sequence ID" value="CAA0834510.1"/>
    <property type="molecule type" value="Genomic_DNA"/>
</dbReference>
<dbReference type="OrthoDB" id="1919336at2759"/>
<keyword evidence="2" id="KW-1185">Reference proteome</keyword>
<comment type="caution">
    <text evidence="1">The sequence shown here is derived from an EMBL/GenBank/DDBJ whole genome shotgun (WGS) entry which is preliminary data.</text>
</comment>
<accession>A0A9N7NHE9</accession>
<sequence length="135" mass="15464">MPAKGNWITHFPPIPSPSTLSLHLCGFLSGDAVQIQRVTGDLQFADFGSRKKGGLKGKTRTHKAFDKMIKRWSFFSEALQCLCVISMRKWGVVKSCLFVEKSKKRSKLCQDREKEYADTDLKDYTQHERQCFTAE</sequence>
<dbReference type="Proteomes" id="UP001153555">
    <property type="component" value="Unassembled WGS sequence"/>
</dbReference>